<feature type="signal peptide" evidence="1">
    <location>
        <begin position="1"/>
        <end position="19"/>
    </location>
</feature>
<sequence>MPRALTLISTLAFCAPAFAQDGTEIAMEDVPDLVLDTAMNTAPGVDFDRVSIEVENGVAIYEFEAKDHNGCHIEIDVTEDGRLEEIEMEVSMEDVPEAVATTLQREAPGFRADYIELSVRDGGGVYVYEFEGDVDGAAVDIEIAENGELLVLSDDYSS</sequence>
<gene>
    <name evidence="2" type="ORF">CW354_22700</name>
</gene>
<accession>A0A2S7JZW4</accession>
<keyword evidence="3" id="KW-1185">Reference proteome</keyword>
<dbReference type="AlphaFoldDB" id="A0A2S7JZW4"/>
<dbReference type="Proteomes" id="UP000239504">
    <property type="component" value="Unassembled WGS sequence"/>
</dbReference>
<proteinExistence type="predicted"/>
<keyword evidence="1" id="KW-0732">Signal</keyword>
<feature type="chain" id="PRO_5015767093" description="PepSY domain-containing protein" evidence="1">
    <location>
        <begin position="20"/>
        <end position="158"/>
    </location>
</feature>
<evidence type="ECO:0000256" key="1">
    <source>
        <dbReference type="SAM" id="SignalP"/>
    </source>
</evidence>
<dbReference type="SUPFAM" id="SSF160574">
    <property type="entry name" value="BT0923-like"/>
    <property type="match status" value="1"/>
</dbReference>
<dbReference type="RefSeq" id="WP_104832377.1">
    <property type="nucleotide sequence ID" value="NZ_PJCH01000017.1"/>
</dbReference>
<evidence type="ECO:0008006" key="4">
    <source>
        <dbReference type="Google" id="ProtNLM"/>
    </source>
</evidence>
<evidence type="ECO:0000313" key="2">
    <source>
        <dbReference type="EMBL" id="PQA85738.1"/>
    </source>
</evidence>
<evidence type="ECO:0000313" key="3">
    <source>
        <dbReference type="Proteomes" id="UP000239504"/>
    </source>
</evidence>
<dbReference type="EMBL" id="PJCH01000017">
    <property type="protein sequence ID" value="PQA85738.1"/>
    <property type="molecule type" value="Genomic_DNA"/>
</dbReference>
<name>A0A2S7JZW4_9PROT</name>
<dbReference type="Gene3D" id="3.10.450.360">
    <property type="match status" value="1"/>
</dbReference>
<protein>
    <recommendedName>
        <fullName evidence="4">PepSY domain-containing protein</fullName>
    </recommendedName>
</protein>
<dbReference type="OrthoDB" id="7063095at2"/>
<reference evidence="2 3" key="1">
    <citation type="submission" date="2017-12" db="EMBL/GenBank/DDBJ databases">
        <authorList>
            <person name="Hurst M.R.H."/>
        </authorList>
    </citation>
    <scope>NUCLEOTIDE SEQUENCE [LARGE SCALE GENOMIC DNA]</scope>
    <source>
        <strain evidence="2 3">SY-3-19</strain>
    </source>
</reference>
<comment type="caution">
    <text evidence="2">The sequence shown here is derived from an EMBL/GenBank/DDBJ whole genome shotgun (WGS) entry which is preliminary data.</text>
</comment>
<organism evidence="2 3">
    <name type="scientific">Hyphococcus luteus</name>
    <dbReference type="NCBI Taxonomy" id="2058213"/>
    <lineage>
        <taxon>Bacteria</taxon>
        <taxon>Pseudomonadati</taxon>
        <taxon>Pseudomonadota</taxon>
        <taxon>Alphaproteobacteria</taxon>
        <taxon>Parvularculales</taxon>
        <taxon>Parvularculaceae</taxon>
        <taxon>Hyphococcus</taxon>
    </lineage>
</organism>